<gene>
    <name evidence="1" type="ORF">DBX24_01350</name>
</gene>
<keyword evidence="2" id="KW-1185">Reference proteome</keyword>
<name>A0A6P1QV03_9FLAO</name>
<dbReference type="Proteomes" id="UP000464318">
    <property type="component" value="Chromosome"/>
</dbReference>
<dbReference type="EMBL" id="CP029149">
    <property type="protein sequence ID" value="QHN64631.1"/>
    <property type="molecule type" value="Genomic_DNA"/>
</dbReference>
<organism evidence="1 2">
    <name type="scientific">Bergeyella cardium</name>
    <dbReference type="NCBI Taxonomy" id="1585976"/>
    <lineage>
        <taxon>Bacteria</taxon>
        <taxon>Pseudomonadati</taxon>
        <taxon>Bacteroidota</taxon>
        <taxon>Flavobacteriia</taxon>
        <taxon>Flavobacteriales</taxon>
        <taxon>Weeksellaceae</taxon>
        <taxon>Bergeyella</taxon>
    </lineage>
</organism>
<reference evidence="1 2" key="1">
    <citation type="submission" date="2018-04" db="EMBL/GenBank/DDBJ databases">
        <title>Characteristic and Complete Genome Sequencing of A Novel Member of Infective Endocarditis Causative Bacteria: Bergeyella cardium QL-PH.</title>
        <authorList>
            <person name="Pan H."/>
            <person name="Sun E."/>
            <person name="Zhang Y."/>
        </authorList>
    </citation>
    <scope>NUCLEOTIDE SEQUENCE [LARGE SCALE GENOMIC DNA]</scope>
    <source>
        <strain evidence="1 2">HPQL</strain>
    </source>
</reference>
<evidence type="ECO:0000313" key="2">
    <source>
        <dbReference type="Proteomes" id="UP000464318"/>
    </source>
</evidence>
<dbReference type="RefSeq" id="WP_160223741.1">
    <property type="nucleotide sequence ID" value="NZ_CP029149.1"/>
</dbReference>
<proteinExistence type="predicted"/>
<protein>
    <submittedName>
        <fullName evidence="1">Uncharacterized protein</fullName>
    </submittedName>
</protein>
<accession>A0A6P1QV03</accession>
<sequence length="285" mass="34049">MNIKYITLFICAFISSFSFSQVGEKKIDEVNIIKKRTARNVIDLVQKKFVNNYKKKDTLTFYTKFSNKEEKLGTIYQLEGNLDLFFDKYLEYINHYYDSFIYQDTKIVNNADKLLDSKKENYPTSFSRYISPEIIYEIIKRKKQYSFSFLETNHEDVYTIKFFPTNSKSFMYEGYLNVDKKRFAILDFQTTLIEHTGNSFISMFGTRNDSYRIVSHQLQCSFKKNEKSFYQLNECSTTSDVHQKDNYNRKYYIRGNIKNIITPEKEEKVLFGIDGLDKYNDKVNR</sequence>
<evidence type="ECO:0000313" key="1">
    <source>
        <dbReference type="EMBL" id="QHN64631.1"/>
    </source>
</evidence>
<dbReference type="AlphaFoldDB" id="A0A6P1QV03"/>
<dbReference type="KEGG" id="bcad:DBX24_01350"/>